<reference evidence="1" key="1">
    <citation type="journal article" date="2014" name="ISME J.">
        <title>Ecophysiology of Thioploca ingrica as revealed by the complete genome sequence supplemented with proteomic evidence.</title>
        <authorList>
            <person name="Kojima H."/>
            <person name="Ogura Y."/>
            <person name="Yamamoto N."/>
            <person name="Togashi T."/>
            <person name="Mori H."/>
            <person name="Watanabe T."/>
            <person name="Nemoto F."/>
            <person name="Kurokawa K."/>
            <person name="Hayashi T."/>
            <person name="Fukui M."/>
        </authorList>
    </citation>
    <scope>NUCLEOTIDE SEQUENCE [LARGE SCALE GENOMIC DNA]</scope>
</reference>
<evidence type="ECO:0000313" key="1">
    <source>
        <dbReference type="EMBL" id="BAP57499.1"/>
    </source>
</evidence>
<proteinExistence type="predicted"/>
<dbReference type="AlphaFoldDB" id="A0A090AJ92"/>
<name>A0A090AJ92_9GAMM</name>
<dbReference type="KEGG" id="tig:THII_3202"/>
<dbReference type="Proteomes" id="UP000031623">
    <property type="component" value="Chromosome"/>
</dbReference>
<dbReference type="EMBL" id="AP014633">
    <property type="protein sequence ID" value="BAP57499.1"/>
    <property type="molecule type" value="Genomic_DNA"/>
</dbReference>
<evidence type="ECO:0000313" key="2">
    <source>
        <dbReference type="Proteomes" id="UP000031623"/>
    </source>
</evidence>
<gene>
    <name evidence="1" type="ORF">THII_3202</name>
</gene>
<sequence>MSDLLLLKANKFIKSGISVVWTIEPYGNLIYISTQQGLKVELAGTLESEGIIVDFAKIFLK</sequence>
<accession>A0A090AJ92</accession>
<protein>
    <submittedName>
        <fullName evidence="1">Uncharacterized protein</fullName>
    </submittedName>
</protein>
<dbReference type="HOGENOM" id="CLU_2921333_0_0_6"/>
<dbReference type="STRING" id="40754.THII_3202"/>
<organism evidence="1 2">
    <name type="scientific">Thioploca ingrica</name>
    <dbReference type="NCBI Taxonomy" id="40754"/>
    <lineage>
        <taxon>Bacteria</taxon>
        <taxon>Pseudomonadati</taxon>
        <taxon>Pseudomonadota</taxon>
        <taxon>Gammaproteobacteria</taxon>
        <taxon>Thiotrichales</taxon>
        <taxon>Thiotrichaceae</taxon>
        <taxon>Thioploca</taxon>
    </lineage>
</organism>
<keyword evidence="2" id="KW-1185">Reference proteome</keyword>